<comment type="caution">
    <text evidence="8">The sequence shown here is derived from an EMBL/GenBank/DDBJ whole genome shotgun (WGS) entry which is preliminary data.</text>
</comment>
<comment type="similarity">
    <text evidence="6">Belongs to the cullin family.</text>
</comment>
<dbReference type="PROSITE" id="PS50069">
    <property type="entry name" value="CULLIN_2"/>
    <property type="match status" value="1"/>
</dbReference>
<accession>A0A507ECK1</accession>
<dbReference type="EMBL" id="QEAQ01000010">
    <property type="protein sequence ID" value="TPX61065.1"/>
    <property type="molecule type" value="Genomic_DNA"/>
</dbReference>
<dbReference type="InterPro" id="IPR016158">
    <property type="entry name" value="Cullin_homology"/>
</dbReference>
<dbReference type="Proteomes" id="UP000318582">
    <property type="component" value="Unassembled WGS sequence"/>
</dbReference>
<dbReference type="Pfam" id="PF25773">
    <property type="entry name" value="TPR_ANAPC2"/>
    <property type="match status" value="1"/>
</dbReference>
<evidence type="ECO:0000256" key="1">
    <source>
        <dbReference type="ARBA" id="ARBA00016068"/>
    </source>
</evidence>
<proteinExistence type="inferred from homology"/>
<dbReference type="Pfam" id="PF26557">
    <property type="entry name" value="Cullin_AB"/>
    <property type="match status" value="1"/>
</dbReference>
<name>A0A507ECK1_9FUNG</name>
<dbReference type="GO" id="GO:0006511">
    <property type="term" value="P:ubiquitin-dependent protein catabolic process"/>
    <property type="evidence" value="ECO:0007669"/>
    <property type="project" value="InterPro"/>
</dbReference>
<dbReference type="PANTHER" id="PTHR45957:SF1">
    <property type="entry name" value="ANAPHASE-PROMOTING COMPLEX SUBUNIT 2"/>
    <property type="match status" value="1"/>
</dbReference>
<gene>
    <name evidence="8" type="ORF">PhCBS80983_g01395</name>
</gene>
<evidence type="ECO:0000256" key="6">
    <source>
        <dbReference type="PROSITE-ProRule" id="PRU00330"/>
    </source>
</evidence>
<dbReference type="Gene3D" id="4.10.1030.10">
    <property type="entry name" value="Ring Box Chain A, domain 5"/>
    <property type="match status" value="1"/>
</dbReference>
<keyword evidence="3" id="KW-0498">Mitosis</keyword>
<keyword evidence="2" id="KW-0132">Cell division</keyword>
<dbReference type="SMART" id="SM00182">
    <property type="entry name" value="CULLIN"/>
    <property type="match status" value="1"/>
</dbReference>
<protein>
    <recommendedName>
        <fullName evidence="1">Anaphase-promoting complex subunit 2</fullName>
    </recommendedName>
</protein>
<evidence type="ECO:0000313" key="9">
    <source>
        <dbReference type="Proteomes" id="UP000318582"/>
    </source>
</evidence>
<dbReference type="STRING" id="109895.A0A507ECK1"/>
<reference evidence="8 9" key="1">
    <citation type="journal article" date="2019" name="Sci. Rep.">
        <title>Comparative genomics of chytrid fungi reveal insights into the obligate biotrophic and pathogenic lifestyle of Synchytrium endobioticum.</title>
        <authorList>
            <person name="van de Vossenberg B.T.L.H."/>
            <person name="Warris S."/>
            <person name="Nguyen H.D.T."/>
            <person name="van Gent-Pelzer M.P.E."/>
            <person name="Joly D.L."/>
            <person name="van de Geest H.C."/>
            <person name="Bonants P.J.M."/>
            <person name="Smith D.S."/>
            <person name="Levesque C.A."/>
            <person name="van der Lee T.A.J."/>
        </authorList>
    </citation>
    <scope>NUCLEOTIDE SEQUENCE [LARGE SCALE GENOMIC DNA]</scope>
    <source>
        <strain evidence="8 9">CBS 809.83</strain>
    </source>
</reference>
<dbReference type="GO" id="GO:0005680">
    <property type="term" value="C:anaphase-promoting complex"/>
    <property type="evidence" value="ECO:0007669"/>
    <property type="project" value="TreeGrafter"/>
</dbReference>
<keyword evidence="9" id="KW-1185">Reference proteome</keyword>
<evidence type="ECO:0000256" key="2">
    <source>
        <dbReference type="ARBA" id="ARBA00022618"/>
    </source>
</evidence>
<dbReference type="GO" id="GO:0051301">
    <property type="term" value="P:cell division"/>
    <property type="evidence" value="ECO:0007669"/>
    <property type="project" value="UniProtKB-KW"/>
</dbReference>
<dbReference type="InterPro" id="IPR059120">
    <property type="entry name" value="Cullin-like_AB"/>
</dbReference>
<dbReference type="Gene3D" id="1.10.10.10">
    <property type="entry name" value="Winged helix-like DNA-binding domain superfamily/Winged helix DNA-binding domain"/>
    <property type="match status" value="1"/>
</dbReference>
<keyword evidence="4" id="KW-0833">Ubl conjugation pathway</keyword>
<dbReference type="AlphaFoldDB" id="A0A507ECK1"/>
<dbReference type="GO" id="GO:0031625">
    <property type="term" value="F:ubiquitin protein ligase binding"/>
    <property type="evidence" value="ECO:0007669"/>
    <property type="project" value="InterPro"/>
</dbReference>
<dbReference type="InterPro" id="IPR036388">
    <property type="entry name" value="WH-like_DNA-bd_sf"/>
</dbReference>
<organism evidence="8 9">
    <name type="scientific">Powellomyces hirtus</name>
    <dbReference type="NCBI Taxonomy" id="109895"/>
    <lineage>
        <taxon>Eukaryota</taxon>
        <taxon>Fungi</taxon>
        <taxon>Fungi incertae sedis</taxon>
        <taxon>Chytridiomycota</taxon>
        <taxon>Chytridiomycota incertae sedis</taxon>
        <taxon>Chytridiomycetes</taxon>
        <taxon>Spizellomycetales</taxon>
        <taxon>Powellomycetaceae</taxon>
        <taxon>Powellomyces</taxon>
    </lineage>
</organism>
<dbReference type="GO" id="GO:0007091">
    <property type="term" value="P:metaphase/anaphase transition of mitotic cell cycle"/>
    <property type="evidence" value="ECO:0007669"/>
    <property type="project" value="TreeGrafter"/>
</dbReference>
<dbReference type="Gene3D" id="1.20.1310.10">
    <property type="entry name" value="Cullin Repeats"/>
    <property type="match status" value="1"/>
</dbReference>
<keyword evidence="5" id="KW-0131">Cell cycle</keyword>
<dbReference type="GO" id="GO:0070979">
    <property type="term" value="P:protein K11-linked ubiquitination"/>
    <property type="evidence" value="ECO:0007669"/>
    <property type="project" value="TreeGrafter"/>
</dbReference>
<evidence type="ECO:0000313" key="8">
    <source>
        <dbReference type="EMBL" id="TPX61065.1"/>
    </source>
</evidence>
<dbReference type="InterPro" id="IPR036317">
    <property type="entry name" value="Cullin_homology_sf"/>
</dbReference>
<dbReference type="InterPro" id="IPR057975">
    <property type="entry name" value="TPR_ANAPC2"/>
</dbReference>
<dbReference type="Pfam" id="PF08672">
    <property type="entry name" value="ANAPC2"/>
    <property type="match status" value="1"/>
</dbReference>
<dbReference type="PANTHER" id="PTHR45957">
    <property type="entry name" value="ANAPHASE-PROMOTING COMPLEX SUBUNIT 2"/>
    <property type="match status" value="1"/>
</dbReference>
<evidence type="ECO:0000256" key="3">
    <source>
        <dbReference type="ARBA" id="ARBA00022776"/>
    </source>
</evidence>
<feature type="domain" description="Cullin family profile" evidence="7">
    <location>
        <begin position="415"/>
        <end position="610"/>
    </location>
</feature>
<sequence length="750" mass="84955">MTQHPRKRQKTDTDMDWDRAVEVTEVPVGVTPPIYPHDLQATAPESVGENLFDFITTELISIFLKAIAMELLGSQGAPGLDDDWCWDRYSHLVGELSGLLNHYAFGSALLMLGTLFEEQSRSFFEGAVRTMLPPCFAEVTQRVLDYSLEKSSKFGSDSDSQQARASHMAEVRVLVENLKNIGLYEEARTAILATAKKTIKERVEECRGEYEERHLNDCLEWVTCRVSDNWLSAIDTTSEVDASHRQAIPTFDWSHVLRMSTYQGFCSMRISEMFDLIRDAIDTLPAPALLDLKDCLKTSVQKDELVESLKEVLEARILHAGVATEDIVSLFIATENCLRLLDPSSNLLLRTIEPMKQYLRRRPDTVKHILTRMLDQNSELAEAMREPDNCVDDEDFDDSADWNPEPIDAVGSREERNVDIITRLISVFENKEVFVNEFHKILLESLLHKTGYDTEQETMELELLKIRFGEASFHQCEVMLLDMAVSRRLHKHIREGSLAASRAIELEPEEDMFHVTTISHLFWPTINTCEFRIPFTNISSAQAAYAKQFQEQKPNRKLKWKPNAGLVEVELEMGDGRCKTYTVTELQAAVIYHFGAESRNGTSSIGDIVEDLRSQGSASDFEEDIRDCVQLWIGHSVLKEVSLDCWEVVETLDSDASGSGGSTSIIHGARKSEEERARAKEEAEMRAKFQPMIVALLTNQGAQNAEKIQSILAMFFQFSHPMADLQKMLDHMVAEGMLALAMNGKYSVRM</sequence>
<dbReference type="SUPFAM" id="SSF75632">
    <property type="entry name" value="Cullin homology domain"/>
    <property type="match status" value="1"/>
</dbReference>
<dbReference type="SUPFAM" id="SSF46785">
    <property type="entry name" value="Winged helix' DNA-binding domain"/>
    <property type="match status" value="1"/>
</dbReference>
<evidence type="ECO:0000256" key="5">
    <source>
        <dbReference type="ARBA" id="ARBA00023306"/>
    </source>
</evidence>
<dbReference type="SMART" id="SM01013">
    <property type="entry name" value="APC2"/>
    <property type="match status" value="1"/>
</dbReference>
<dbReference type="InterPro" id="IPR036390">
    <property type="entry name" value="WH_DNA-bd_sf"/>
</dbReference>
<evidence type="ECO:0000259" key="7">
    <source>
        <dbReference type="PROSITE" id="PS50069"/>
    </source>
</evidence>
<evidence type="ECO:0000256" key="4">
    <source>
        <dbReference type="ARBA" id="ARBA00022786"/>
    </source>
</evidence>
<dbReference type="InterPro" id="IPR044554">
    <property type="entry name" value="ANAPC2"/>
</dbReference>
<dbReference type="InterPro" id="IPR014786">
    <property type="entry name" value="ANAPC2_C"/>
</dbReference>